<gene>
    <name evidence="2" type="ordered locus">SGRA_0398</name>
</gene>
<proteinExistence type="predicted"/>
<keyword evidence="1" id="KW-0472">Membrane</keyword>
<dbReference type="EMBL" id="CP002831">
    <property type="protein sequence ID" value="AFC23137.1"/>
    <property type="molecule type" value="Genomic_DNA"/>
</dbReference>
<dbReference type="Proteomes" id="UP000007519">
    <property type="component" value="Chromosome"/>
</dbReference>
<reference evidence="2 3" key="1">
    <citation type="journal article" date="2012" name="Stand. Genomic Sci.">
        <title>Complete genome sequencing and analysis of Saprospira grandis str. Lewin, a predatory marine bacterium.</title>
        <authorList>
            <person name="Saw J.H."/>
            <person name="Yuryev A."/>
            <person name="Kanbe M."/>
            <person name="Hou S."/>
            <person name="Young A.G."/>
            <person name="Aizawa S."/>
            <person name="Alam M."/>
        </authorList>
    </citation>
    <scope>NUCLEOTIDE SEQUENCE [LARGE SCALE GENOMIC DNA]</scope>
    <source>
        <strain evidence="2 3">Lewin</strain>
    </source>
</reference>
<protein>
    <submittedName>
        <fullName evidence="2">Uncharacterized protein</fullName>
    </submittedName>
</protein>
<accession>H6L901</accession>
<evidence type="ECO:0000256" key="1">
    <source>
        <dbReference type="SAM" id="Phobius"/>
    </source>
</evidence>
<feature type="transmembrane region" description="Helical" evidence="1">
    <location>
        <begin position="21"/>
        <end position="38"/>
    </location>
</feature>
<dbReference type="RefSeq" id="WP_014373384.1">
    <property type="nucleotide sequence ID" value="NC_016940.1"/>
</dbReference>
<sequence length="156" mass="17865">MFQVTDFHLCRKTVALLKGFVFLKFFLGLPLRFAWVGLCRSSLFARPCVFFRCAQKNWVWPDGHCYLSLSRLAFGHSCRLKPTAIQQSHFTSIVRGGLKSSAALNKGHFFSSAVGEDYFSLVFLDQWVKTHSKKGERSTSKKMSRWLKPLAPKKLN</sequence>
<keyword evidence="3" id="KW-1185">Reference proteome</keyword>
<evidence type="ECO:0000313" key="2">
    <source>
        <dbReference type="EMBL" id="AFC23137.1"/>
    </source>
</evidence>
<keyword evidence="1" id="KW-1133">Transmembrane helix</keyword>
<keyword evidence="1" id="KW-0812">Transmembrane</keyword>
<dbReference type="STRING" id="984262.SGRA_0398"/>
<dbReference type="AlphaFoldDB" id="H6L901"/>
<organism evidence="2 3">
    <name type="scientific">Saprospira grandis (strain Lewin)</name>
    <dbReference type="NCBI Taxonomy" id="984262"/>
    <lineage>
        <taxon>Bacteria</taxon>
        <taxon>Pseudomonadati</taxon>
        <taxon>Bacteroidota</taxon>
        <taxon>Saprospiria</taxon>
        <taxon>Saprospirales</taxon>
        <taxon>Saprospiraceae</taxon>
        <taxon>Saprospira</taxon>
    </lineage>
</organism>
<dbReference type="KEGG" id="sgn:SGRA_0398"/>
<evidence type="ECO:0000313" key="3">
    <source>
        <dbReference type="Proteomes" id="UP000007519"/>
    </source>
</evidence>
<dbReference type="HOGENOM" id="CLU_1685359_0_0_10"/>
<name>H6L901_SAPGL</name>